<name>A0AA40T331_9NOST</name>
<dbReference type="EMBL" id="VJXY01000046">
    <property type="protein sequence ID" value="MBD6619717.1"/>
    <property type="molecule type" value="Genomic_DNA"/>
</dbReference>
<gene>
    <name evidence="1" type="ORF">FNW02_28850</name>
</gene>
<dbReference type="RefSeq" id="WP_191760910.1">
    <property type="nucleotide sequence ID" value="NZ_VJXY01000046.1"/>
</dbReference>
<sequence>MSEHFKGDRVFAFRGEYQGKSGEAIGYQNTDFQTQKGCLVKLDENASTVCIPERDLEAENLSPQEIDTEITKLKKQVESIAHQMPKKIVKEIPEHLTYLQQALKSKNQSESRNEYHYISEELARVINPDFVSKNISLKKIQHCCEKLLKS</sequence>
<organism evidence="1 2">
    <name type="scientific">Komarekiella delphini-convector SJRDD-AB1</name>
    <dbReference type="NCBI Taxonomy" id="2593771"/>
    <lineage>
        <taxon>Bacteria</taxon>
        <taxon>Bacillati</taxon>
        <taxon>Cyanobacteriota</taxon>
        <taxon>Cyanophyceae</taxon>
        <taxon>Nostocales</taxon>
        <taxon>Nostocaceae</taxon>
        <taxon>Komarekiella</taxon>
        <taxon>Komarekiella delphini-convector</taxon>
    </lineage>
</organism>
<protein>
    <submittedName>
        <fullName evidence="1">Uncharacterized protein</fullName>
    </submittedName>
</protein>
<accession>A0AA40T331</accession>
<dbReference type="AlphaFoldDB" id="A0AA40T331"/>
<reference evidence="1" key="1">
    <citation type="submission" date="2019-07" db="EMBL/GenBank/DDBJ databases">
        <title>Toxilogical consequences of a new and cryptic species of cyanobacteria (Komarekiella delphini-convector) recovered from the epidermis of a bottlenose dolphin and 1500 ft. in the air.</title>
        <authorList>
            <person name="Brown A.O."/>
            <person name="Dvorak P."/>
            <person name="Villanueva C.D."/>
            <person name="Foss A.J."/>
            <person name="Garvey A.D."/>
            <person name="Gibson Q.A."/>
            <person name="Johansen J.R."/>
            <person name="Casamatta D.A."/>
        </authorList>
    </citation>
    <scope>NUCLEOTIDE SEQUENCE</scope>
    <source>
        <strain evidence="1">SJRDD-AB1</strain>
    </source>
</reference>
<comment type="caution">
    <text evidence="1">The sequence shown here is derived from an EMBL/GenBank/DDBJ whole genome shotgun (WGS) entry which is preliminary data.</text>
</comment>
<dbReference type="Proteomes" id="UP001165986">
    <property type="component" value="Unassembled WGS sequence"/>
</dbReference>
<proteinExistence type="predicted"/>
<evidence type="ECO:0000313" key="2">
    <source>
        <dbReference type="Proteomes" id="UP001165986"/>
    </source>
</evidence>
<evidence type="ECO:0000313" key="1">
    <source>
        <dbReference type="EMBL" id="MBD6619717.1"/>
    </source>
</evidence>
<keyword evidence="2" id="KW-1185">Reference proteome</keyword>